<sequence length="204" mass="21530">MRLVRAVAGQCSGDASSQGVRVGEIDHEIAGEVAGLQADISSVLQELPGLPEDHPRYEALFAQLVNAGSALLEYEAEAPAKREEPQRQVSKSALTWSARIHMLGAVLLGLAPLTGWIGWGWVALAVFQLLFGFLASGMDAPVQGHRELRIAAGVLGAVTVLVPLLVFGVLSTWFWVAAAAGWIGSFVLATDADAAHARERRGAA</sequence>
<dbReference type="eggNOG" id="ENOG5032AF3">
    <property type="taxonomic scope" value="Bacteria"/>
</dbReference>
<accession>K4RGR0</accession>
<feature type="transmembrane region" description="Helical" evidence="1">
    <location>
        <begin position="173"/>
        <end position="192"/>
    </location>
</feature>
<feature type="transmembrane region" description="Helical" evidence="1">
    <location>
        <begin position="148"/>
        <end position="167"/>
    </location>
</feature>
<organism evidence="3">
    <name type="scientific">Streptomyces davaonensis (strain DSM 101723 / JCM 4913 / KCC S-0913 / 768)</name>
    <dbReference type="NCBI Taxonomy" id="1214101"/>
    <lineage>
        <taxon>Bacteria</taxon>
        <taxon>Bacillati</taxon>
        <taxon>Actinomycetota</taxon>
        <taxon>Actinomycetes</taxon>
        <taxon>Kitasatosporales</taxon>
        <taxon>Streptomycetaceae</taxon>
        <taxon>Streptomyces</taxon>
    </lineage>
</organism>
<gene>
    <name evidence="2" type="ORF">BN159_p118</name>
</gene>
<dbReference type="KEGG" id="sdv:BN159_p118"/>
<keyword evidence="3" id="KW-1185">Reference proteome</keyword>
<evidence type="ECO:0000313" key="2">
    <source>
        <dbReference type="EMBL" id="CCK32987.1"/>
    </source>
</evidence>
<evidence type="ECO:0000313" key="3">
    <source>
        <dbReference type="Proteomes" id="UP000008043"/>
    </source>
</evidence>
<name>K4RGR0_STRDJ</name>
<keyword evidence="1" id="KW-0812">Transmembrane</keyword>
<feature type="transmembrane region" description="Helical" evidence="1">
    <location>
        <begin position="116"/>
        <end position="136"/>
    </location>
</feature>
<geneLocation type="plasmid" evidence="2 3">
    <name>pSDA1</name>
</geneLocation>
<keyword evidence="1" id="KW-0472">Membrane</keyword>
<dbReference type="HOGENOM" id="CLU_1342609_0_0_11"/>
<keyword evidence="1" id="KW-1133">Transmembrane helix</keyword>
<proteinExistence type="predicted"/>
<dbReference type="PATRIC" id="fig|1214101.3.peg.8689"/>
<dbReference type="Proteomes" id="UP000008043">
    <property type="component" value="Plasmid pSDA1"/>
</dbReference>
<dbReference type="EMBL" id="HE971710">
    <property type="protein sequence ID" value="CCK32987.1"/>
    <property type="molecule type" value="Genomic_DNA"/>
</dbReference>
<reference evidence="2 3" key="1">
    <citation type="journal article" date="2012" name="J. Bacteriol.">
        <title>Genome sequence of the bacterium Streptomyces davawensis JCM 4913 and heterologous production of the unique antibiotic roseoflavin.</title>
        <authorList>
            <person name="Jankowitsch F."/>
            <person name="Schwarz J."/>
            <person name="Ruckert C."/>
            <person name="Gust B."/>
            <person name="Szczepanowski R."/>
            <person name="Blom J."/>
            <person name="Pelzer S."/>
            <person name="Kalinowski J."/>
            <person name="Mack M."/>
        </authorList>
    </citation>
    <scope>NUCLEOTIDE SEQUENCE [LARGE SCALE GENOMIC DNA]</scope>
    <source>
        <strain evidence="3">DSM 101723 / JCM 4913 / KCC S-0913 / 768</strain>
        <plasmid evidence="2 3">pSDA1</plasmid>
    </source>
</reference>
<protein>
    <submittedName>
        <fullName evidence="2">Putative membrane protein</fullName>
    </submittedName>
</protein>
<evidence type="ECO:0000256" key="1">
    <source>
        <dbReference type="SAM" id="Phobius"/>
    </source>
</evidence>
<dbReference type="AlphaFoldDB" id="K4RGR0"/>
<keyword evidence="2" id="KW-0614">Plasmid</keyword>